<dbReference type="InterPro" id="IPR006597">
    <property type="entry name" value="Sel1-like"/>
</dbReference>
<proteinExistence type="inferred from homology"/>
<dbReference type="SMART" id="SM00671">
    <property type="entry name" value="SEL1"/>
    <property type="match status" value="3"/>
</dbReference>
<dbReference type="InterPro" id="IPR050767">
    <property type="entry name" value="Sel1_AlgK"/>
</dbReference>
<evidence type="ECO:0000313" key="3">
    <source>
        <dbReference type="Proteomes" id="UP000434957"/>
    </source>
</evidence>
<reference evidence="2 3" key="1">
    <citation type="submission" date="2018-08" db="EMBL/GenBank/DDBJ databases">
        <title>Genomic investigation of the strawberry pathogen Phytophthora fragariae indicates pathogenicity is determined by transcriptional variation in three key races.</title>
        <authorList>
            <person name="Adams T.M."/>
            <person name="Armitage A.D."/>
            <person name="Sobczyk M.K."/>
            <person name="Bates H.J."/>
            <person name="Dunwell J.M."/>
            <person name="Nellist C.F."/>
            <person name="Harrison R.J."/>
        </authorList>
    </citation>
    <scope>NUCLEOTIDE SEQUENCE [LARGE SCALE GENOMIC DNA]</scope>
    <source>
        <strain evidence="2 3">SCRP333</strain>
    </source>
</reference>
<dbReference type="Gene3D" id="1.25.40.10">
    <property type="entry name" value="Tetratricopeptide repeat domain"/>
    <property type="match status" value="2"/>
</dbReference>
<sequence>MELLRVRASEVDASDVQVLPSNRDATNAAEKAKTEGNRLFRANDFRAAEKCYTNGLQVVGAVDPMMLAQLFNNRSTARWHRQDLANAKQDAKRAAELAPHWSKPHVRLVAIYAAKTKHAKAVARLEMALGLASAEHDKVMVEEITKKMSEYRLRRDEEARCESENLAYGPMSSNEGAFRAANQARAGLDETEDPMAMTDKMLQFDWNRVGMGAKKHVLLGQRARQDGRLDDAAREFMAAAVGGDAEGMYNYAICQLKGRGTRKDIPAAIRWLEKAAVCPPTQTPTATLDNVGVGEALTTLGSFYDAGIHFDQDKTRAREYWERAAELAAATGMNQFGICLMNGTHGVQKDLPRAREMFRRSAEMLHNEAMSNLAVLHGLLHEYETAARWADAAFRFGFVPAADTADRYRLLAAQREAAPKEFVEMADRVALIFSDRTEQPTPVRRNSTPTLDKLRAVGTPYGKQLLMAKEMMLKAMEQLTSSDPVAVLRGLELAGEAHRMEDGMLVFSEDDNYYAFATATYLQDMACR</sequence>
<dbReference type="InterPro" id="IPR011990">
    <property type="entry name" value="TPR-like_helical_dom_sf"/>
</dbReference>
<dbReference type="PANTHER" id="PTHR11102:SF160">
    <property type="entry name" value="ERAD-ASSOCIATED E3 UBIQUITIN-PROTEIN LIGASE COMPONENT HRD3"/>
    <property type="match status" value="1"/>
</dbReference>
<gene>
    <name evidence="2" type="ORF">PR003_g30399</name>
</gene>
<organism evidence="2 3">
    <name type="scientific">Phytophthora rubi</name>
    <dbReference type="NCBI Taxonomy" id="129364"/>
    <lineage>
        <taxon>Eukaryota</taxon>
        <taxon>Sar</taxon>
        <taxon>Stramenopiles</taxon>
        <taxon>Oomycota</taxon>
        <taxon>Peronosporomycetes</taxon>
        <taxon>Peronosporales</taxon>
        <taxon>Peronosporaceae</taxon>
        <taxon>Phytophthora</taxon>
    </lineage>
</organism>
<dbReference type="Pfam" id="PF08238">
    <property type="entry name" value="Sel1"/>
    <property type="match status" value="3"/>
</dbReference>
<comment type="caution">
    <text evidence="2">The sequence shown here is derived from an EMBL/GenBank/DDBJ whole genome shotgun (WGS) entry which is preliminary data.</text>
</comment>
<dbReference type="SUPFAM" id="SSF81901">
    <property type="entry name" value="HCP-like"/>
    <property type="match status" value="1"/>
</dbReference>
<name>A0A6A4BEV8_9STRA</name>
<dbReference type="PANTHER" id="PTHR11102">
    <property type="entry name" value="SEL-1-LIKE PROTEIN"/>
    <property type="match status" value="1"/>
</dbReference>
<evidence type="ECO:0000256" key="1">
    <source>
        <dbReference type="ARBA" id="ARBA00038101"/>
    </source>
</evidence>
<keyword evidence="3" id="KW-1185">Reference proteome</keyword>
<accession>A0A6A4BEV8</accession>
<dbReference type="AlphaFoldDB" id="A0A6A4BEV8"/>
<protein>
    <submittedName>
        <fullName evidence="2">Uncharacterized protein</fullName>
    </submittedName>
</protein>
<dbReference type="EMBL" id="QXFT01005635">
    <property type="protein sequence ID" value="KAE9271809.1"/>
    <property type="molecule type" value="Genomic_DNA"/>
</dbReference>
<dbReference type="Proteomes" id="UP000434957">
    <property type="component" value="Unassembled WGS sequence"/>
</dbReference>
<comment type="similarity">
    <text evidence="1">Belongs to the sel-1 family.</text>
</comment>
<evidence type="ECO:0000313" key="2">
    <source>
        <dbReference type="EMBL" id="KAE9271809.1"/>
    </source>
</evidence>
<dbReference type="SUPFAM" id="SSF48452">
    <property type="entry name" value="TPR-like"/>
    <property type="match status" value="1"/>
</dbReference>